<feature type="region of interest" description="Disordered" evidence="1">
    <location>
        <begin position="1"/>
        <end position="28"/>
    </location>
</feature>
<feature type="compositionally biased region" description="Basic and acidic residues" evidence="1">
    <location>
        <begin position="1"/>
        <end position="16"/>
    </location>
</feature>
<sequence>MGRDGTEWDGTGRDGSGRGGTSDPVDMRQQKRLKCEQRYIACAEQENATNSSVCICNSIERTRRDAQAEPKFHSLAISTLPVHYLRAEFIVADDLPSQIRNGRVAVAVVFKPVATEQDIWLSSACLNRCLKCYRGSATHVRKVVAFGTIYDLRFTIYERLTTDWMGLPVAYLIRFDGIVNATFCSIF</sequence>
<protein>
    <submittedName>
        <fullName evidence="2">Uncharacterized protein</fullName>
    </submittedName>
</protein>
<proteinExistence type="predicted"/>
<gene>
    <name evidence="2" type="ORF">V9T40_007440</name>
</gene>
<dbReference type="AlphaFoldDB" id="A0AAN9YBS4"/>
<evidence type="ECO:0000313" key="2">
    <source>
        <dbReference type="EMBL" id="KAK7605582.1"/>
    </source>
</evidence>
<name>A0AAN9YBS4_9HEMI</name>
<keyword evidence="3" id="KW-1185">Reference proteome</keyword>
<evidence type="ECO:0000256" key="1">
    <source>
        <dbReference type="SAM" id="MobiDB-lite"/>
    </source>
</evidence>
<dbReference type="EMBL" id="JBBCAQ010000002">
    <property type="protein sequence ID" value="KAK7605582.1"/>
    <property type="molecule type" value="Genomic_DNA"/>
</dbReference>
<organism evidence="2 3">
    <name type="scientific">Parthenolecanium corni</name>
    <dbReference type="NCBI Taxonomy" id="536013"/>
    <lineage>
        <taxon>Eukaryota</taxon>
        <taxon>Metazoa</taxon>
        <taxon>Ecdysozoa</taxon>
        <taxon>Arthropoda</taxon>
        <taxon>Hexapoda</taxon>
        <taxon>Insecta</taxon>
        <taxon>Pterygota</taxon>
        <taxon>Neoptera</taxon>
        <taxon>Paraneoptera</taxon>
        <taxon>Hemiptera</taxon>
        <taxon>Sternorrhyncha</taxon>
        <taxon>Coccoidea</taxon>
        <taxon>Coccidae</taxon>
        <taxon>Parthenolecanium</taxon>
    </lineage>
</organism>
<comment type="caution">
    <text evidence="2">The sequence shown here is derived from an EMBL/GenBank/DDBJ whole genome shotgun (WGS) entry which is preliminary data.</text>
</comment>
<accession>A0AAN9YBS4</accession>
<dbReference type="Proteomes" id="UP001367676">
    <property type="component" value="Unassembled WGS sequence"/>
</dbReference>
<evidence type="ECO:0000313" key="3">
    <source>
        <dbReference type="Proteomes" id="UP001367676"/>
    </source>
</evidence>
<reference evidence="2 3" key="1">
    <citation type="submission" date="2024-03" db="EMBL/GenBank/DDBJ databases">
        <title>Adaptation during the transition from Ophiocordyceps entomopathogen to insect associate is accompanied by gene loss and intensified selection.</title>
        <authorList>
            <person name="Ward C.M."/>
            <person name="Onetto C.A."/>
            <person name="Borneman A.R."/>
        </authorList>
    </citation>
    <scope>NUCLEOTIDE SEQUENCE [LARGE SCALE GENOMIC DNA]</scope>
    <source>
        <strain evidence="2">AWRI1</strain>
        <tissue evidence="2">Single Adult Female</tissue>
    </source>
</reference>